<dbReference type="EMBL" id="JAWPEI010000008">
    <property type="protein sequence ID" value="KAK4717966.1"/>
    <property type="molecule type" value="Genomic_DNA"/>
</dbReference>
<reference evidence="1 2" key="1">
    <citation type="submission" date="2023-10" db="EMBL/GenBank/DDBJ databases">
        <title>Genome-Wide Identification Analysis in wild type Solanum Pinnatisectum Reveals Some Genes Defensing Phytophthora Infestans.</title>
        <authorList>
            <person name="Sun C."/>
        </authorList>
    </citation>
    <scope>NUCLEOTIDE SEQUENCE [LARGE SCALE GENOMIC DNA]</scope>
    <source>
        <strain evidence="1">LQN</strain>
        <tissue evidence="1">Leaf</tissue>
    </source>
</reference>
<dbReference type="AlphaFoldDB" id="A0AAV9KXF2"/>
<comment type="caution">
    <text evidence="1">The sequence shown here is derived from an EMBL/GenBank/DDBJ whole genome shotgun (WGS) entry which is preliminary data.</text>
</comment>
<evidence type="ECO:0000313" key="2">
    <source>
        <dbReference type="Proteomes" id="UP001311915"/>
    </source>
</evidence>
<accession>A0AAV9KXF2</accession>
<organism evidence="1 2">
    <name type="scientific">Solanum pinnatisectum</name>
    <name type="common">tansyleaf nightshade</name>
    <dbReference type="NCBI Taxonomy" id="50273"/>
    <lineage>
        <taxon>Eukaryota</taxon>
        <taxon>Viridiplantae</taxon>
        <taxon>Streptophyta</taxon>
        <taxon>Embryophyta</taxon>
        <taxon>Tracheophyta</taxon>
        <taxon>Spermatophyta</taxon>
        <taxon>Magnoliopsida</taxon>
        <taxon>eudicotyledons</taxon>
        <taxon>Gunneridae</taxon>
        <taxon>Pentapetalae</taxon>
        <taxon>asterids</taxon>
        <taxon>lamiids</taxon>
        <taxon>Solanales</taxon>
        <taxon>Solanaceae</taxon>
        <taxon>Solanoideae</taxon>
        <taxon>Solaneae</taxon>
        <taxon>Solanum</taxon>
    </lineage>
</organism>
<keyword evidence="2" id="KW-1185">Reference proteome</keyword>
<sequence>MFMNTEEFFGSLGFVSNSFLKRDPPLVRVGKMFEQVQSKLLGAPKYLLVLLPKWKNWGIYENKYIILTIYATIFPLRKHNKLKFGTLGSLDWTCSNIFSSITSGRSLLR</sequence>
<gene>
    <name evidence="1" type="ORF">R3W88_016304</name>
</gene>
<proteinExistence type="predicted"/>
<evidence type="ECO:0000313" key="1">
    <source>
        <dbReference type="EMBL" id="KAK4717966.1"/>
    </source>
</evidence>
<dbReference type="Proteomes" id="UP001311915">
    <property type="component" value="Unassembled WGS sequence"/>
</dbReference>
<protein>
    <submittedName>
        <fullName evidence="1">Uncharacterized protein</fullName>
    </submittedName>
</protein>
<name>A0AAV9KXF2_9SOLN</name>